<dbReference type="Proteomes" id="UP000001868">
    <property type="component" value="Plasmid pHLK1"/>
</dbReference>
<dbReference type="PANTHER" id="PTHR46733:SF4">
    <property type="entry name" value="HEAT SHOCK PROTEIN 21, CHLOROPLASTIC"/>
    <property type="match status" value="1"/>
</dbReference>
<feature type="domain" description="SHSP" evidence="5">
    <location>
        <begin position="56"/>
        <end position="167"/>
    </location>
</feature>
<dbReference type="SUPFAM" id="SSF49764">
    <property type="entry name" value="HSP20-like chaperones"/>
    <property type="match status" value="1"/>
</dbReference>
<evidence type="ECO:0000256" key="4">
    <source>
        <dbReference type="SAM" id="MobiDB-lite"/>
    </source>
</evidence>
<accession>B4RI75</accession>
<dbReference type="InterPro" id="IPR002068">
    <property type="entry name" value="A-crystallin/Hsp20_dom"/>
</dbReference>
<dbReference type="InterPro" id="IPR008978">
    <property type="entry name" value="HSP20-like_chaperone"/>
</dbReference>
<reference evidence="6 7" key="1">
    <citation type="journal article" date="2008" name="BMC Genomics">
        <title>Complete genome of Phenylobacterium zucineum - a novel facultative intracellular bacterium isolated from human erythroleukemia cell line K562.</title>
        <authorList>
            <person name="Luo Y."/>
            <person name="Xu X."/>
            <person name="Ding Z."/>
            <person name="Liu Z."/>
            <person name="Zhang B."/>
            <person name="Yan Z."/>
            <person name="Sun J."/>
            <person name="Hu S."/>
            <person name="Hu X."/>
        </authorList>
    </citation>
    <scope>NUCLEOTIDE SEQUENCE [LARGE SCALE GENOMIC DNA]</scope>
    <source>
        <strain evidence="7">HLK1</strain>
        <plasmid evidence="7">Plasmid pHLK1</plasmid>
    </source>
</reference>
<dbReference type="PROSITE" id="PS01031">
    <property type="entry name" value="SHSP"/>
    <property type="match status" value="1"/>
</dbReference>
<evidence type="ECO:0000256" key="3">
    <source>
        <dbReference type="RuleBase" id="RU003616"/>
    </source>
</evidence>
<proteinExistence type="inferred from homology"/>
<dbReference type="HOGENOM" id="CLU_046737_12_0_5"/>
<dbReference type="EMBL" id="CP000748">
    <property type="protein sequence ID" value="ACG80050.1"/>
    <property type="molecule type" value="Genomic_DNA"/>
</dbReference>
<dbReference type="AlphaFoldDB" id="B4RI75"/>
<dbReference type="Pfam" id="PF00011">
    <property type="entry name" value="HSP20"/>
    <property type="match status" value="1"/>
</dbReference>
<keyword evidence="7" id="KW-1185">Reference proteome</keyword>
<feature type="region of interest" description="Disordered" evidence="4">
    <location>
        <begin position="151"/>
        <end position="171"/>
    </location>
</feature>
<dbReference type="RefSeq" id="WP_012520350.1">
    <property type="nucleotide sequence ID" value="NC_011143.1"/>
</dbReference>
<dbReference type="PANTHER" id="PTHR46733">
    <property type="entry name" value="26.5 KDA HEAT SHOCK PROTEIN, MITOCHONDRIAL"/>
    <property type="match status" value="1"/>
</dbReference>
<evidence type="ECO:0000313" key="6">
    <source>
        <dbReference type="EMBL" id="ACG80050.1"/>
    </source>
</evidence>
<evidence type="ECO:0000313" key="7">
    <source>
        <dbReference type="Proteomes" id="UP000001868"/>
    </source>
</evidence>
<dbReference type="eggNOG" id="COG0071">
    <property type="taxonomic scope" value="Bacteria"/>
</dbReference>
<gene>
    <name evidence="6" type="ordered locus">PHZ_p0107</name>
</gene>
<organism evidence="6 7">
    <name type="scientific">Phenylobacterium zucineum (strain HLK1)</name>
    <dbReference type="NCBI Taxonomy" id="450851"/>
    <lineage>
        <taxon>Bacteria</taxon>
        <taxon>Pseudomonadati</taxon>
        <taxon>Pseudomonadota</taxon>
        <taxon>Alphaproteobacteria</taxon>
        <taxon>Caulobacterales</taxon>
        <taxon>Caulobacteraceae</taxon>
        <taxon>Phenylobacterium</taxon>
    </lineage>
</organism>
<keyword evidence="1 6" id="KW-0346">Stress response</keyword>
<comment type="similarity">
    <text evidence="2 3">Belongs to the small heat shock protein (HSP20) family.</text>
</comment>
<keyword evidence="6" id="KW-0614">Plasmid</keyword>
<name>B4RI75_PHEZH</name>
<dbReference type="GO" id="GO:0009408">
    <property type="term" value="P:response to heat"/>
    <property type="evidence" value="ECO:0007669"/>
    <property type="project" value="InterPro"/>
</dbReference>
<dbReference type="CDD" id="cd06464">
    <property type="entry name" value="ACD_sHsps-like"/>
    <property type="match status" value="1"/>
</dbReference>
<protein>
    <submittedName>
        <fullName evidence="6">Heat shock protein Hsp20</fullName>
    </submittedName>
</protein>
<dbReference type="InterPro" id="IPR044587">
    <property type="entry name" value="HSP21-like"/>
</dbReference>
<sequence>MDRKDLAAQGTNDRSLAPLSRQDWLAPAFGGFAPLVGLREQMNRLFDSVFRDLATQTPVANWPSLEVQEKDGAYRISAELPGLDEKDVEVSVQDGVLTIRGEKKAETEDKERQYSERYYGRFERRLTLGELDEEKITASFDNGVLTITAPKSPKADAQAKRIPISTGQTVH</sequence>
<evidence type="ECO:0000259" key="5">
    <source>
        <dbReference type="PROSITE" id="PS01031"/>
    </source>
</evidence>
<dbReference type="Gene3D" id="2.60.40.790">
    <property type="match status" value="1"/>
</dbReference>
<evidence type="ECO:0000256" key="2">
    <source>
        <dbReference type="PROSITE-ProRule" id="PRU00285"/>
    </source>
</evidence>
<evidence type="ECO:0000256" key="1">
    <source>
        <dbReference type="ARBA" id="ARBA00023016"/>
    </source>
</evidence>
<geneLocation type="plasmid" evidence="7">
    <name>pHLK1</name>
</geneLocation>
<dbReference type="OrthoDB" id="9808910at2"/>
<dbReference type="KEGG" id="pzu:PHZ_p0107"/>